<evidence type="ECO:0000313" key="1">
    <source>
        <dbReference type="EMBL" id="KAK1367068.1"/>
    </source>
</evidence>
<dbReference type="Gene3D" id="3.40.50.720">
    <property type="entry name" value="NAD(P)-binding Rossmann-like Domain"/>
    <property type="match status" value="1"/>
</dbReference>
<gene>
    <name evidence="1" type="ORF">POM88_042629</name>
</gene>
<name>A0AAD8MCD5_9APIA</name>
<dbReference type="AlphaFoldDB" id="A0AAD8MCD5"/>
<dbReference type="CDD" id="cd05233">
    <property type="entry name" value="SDR_c"/>
    <property type="match status" value="1"/>
</dbReference>
<dbReference type="GO" id="GO:0006666">
    <property type="term" value="P:3-keto-sphinganine metabolic process"/>
    <property type="evidence" value="ECO:0007669"/>
    <property type="project" value="TreeGrafter"/>
</dbReference>
<comment type="caution">
    <text evidence="1">The sequence shown here is derived from an EMBL/GenBank/DDBJ whole genome shotgun (WGS) entry which is preliminary data.</text>
</comment>
<protein>
    <submittedName>
        <fullName evidence="1">Uncharacterized protein</fullName>
    </submittedName>
</protein>
<dbReference type="GO" id="GO:0030148">
    <property type="term" value="P:sphingolipid biosynthetic process"/>
    <property type="evidence" value="ECO:0007669"/>
    <property type="project" value="TreeGrafter"/>
</dbReference>
<dbReference type="Proteomes" id="UP001237642">
    <property type="component" value="Unassembled WGS sequence"/>
</dbReference>
<accession>A0AAD8MCD5</accession>
<dbReference type="EMBL" id="JAUIZM010000009">
    <property type="protein sequence ID" value="KAK1367068.1"/>
    <property type="molecule type" value="Genomic_DNA"/>
</dbReference>
<evidence type="ECO:0000313" key="2">
    <source>
        <dbReference type="Proteomes" id="UP001237642"/>
    </source>
</evidence>
<sequence>MAVILSLMEKIRPSSFGIFEKCPIISLSKPAIPVSHSICLLLFCKEFVLKLNIFHLGSYSKVNWIEIHMKEVHYGTTDVFVNGQPSVLMTEIAYGSLENPKLTFTGTVKLRAGINRISLLSFSMGLANVGVHYETYNTGILGPVTLKGLNEGTRDLTNQKWSYKKSNCAQTSKIVVYYIDLGFVMELESHDLEEFKFMIDVNVIGTFHLIKAALPGMKGRKERGPGSIAIISSQAGQIFETAHKPLEELEILFGLKFSSGLEETLRYENHPLDMVASLFSHAVITETYPHSHML</sequence>
<reference evidence="1" key="1">
    <citation type="submission" date="2023-02" db="EMBL/GenBank/DDBJ databases">
        <title>Genome of toxic invasive species Heracleum sosnowskyi carries increased number of genes despite the absence of recent whole-genome duplications.</title>
        <authorList>
            <person name="Schelkunov M."/>
            <person name="Shtratnikova V."/>
            <person name="Makarenko M."/>
            <person name="Klepikova A."/>
            <person name="Omelchenko D."/>
            <person name="Novikova G."/>
            <person name="Obukhova E."/>
            <person name="Bogdanov V."/>
            <person name="Penin A."/>
            <person name="Logacheva M."/>
        </authorList>
    </citation>
    <scope>NUCLEOTIDE SEQUENCE</scope>
    <source>
        <strain evidence="1">Hsosn_3</strain>
        <tissue evidence="1">Leaf</tissue>
    </source>
</reference>
<dbReference type="SUPFAM" id="SSF51735">
    <property type="entry name" value="NAD(P)-binding Rossmann-fold domains"/>
    <property type="match status" value="1"/>
</dbReference>
<dbReference type="InterPro" id="IPR002347">
    <property type="entry name" value="SDR_fam"/>
</dbReference>
<dbReference type="GO" id="GO:0047560">
    <property type="term" value="F:3-dehydrosphinganine reductase activity"/>
    <property type="evidence" value="ECO:0007669"/>
    <property type="project" value="TreeGrafter"/>
</dbReference>
<dbReference type="GO" id="GO:0005789">
    <property type="term" value="C:endoplasmic reticulum membrane"/>
    <property type="evidence" value="ECO:0007669"/>
    <property type="project" value="TreeGrafter"/>
</dbReference>
<keyword evidence="2" id="KW-1185">Reference proteome</keyword>
<reference evidence="1" key="2">
    <citation type="submission" date="2023-05" db="EMBL/GenBank/DDBJ databases">
        <authorList>
            <person name="Schelkunov M.I."/>
        </authorList>
    </citation>
    <scope>NUCLEOTIDE SEQUENCE</scope>
    <source>
        <strain evidence="1">Hsosn_3</strain>
        <tissue evidence="1">Leaf</tissue>
    </source>
</reference>
<dbReference type="Pfam" id="PF00106">
    <property type="entry name" value="adh_short"/>
    <property type="match status" value="1"/>
</dbReference>
<dbReference type="PANTHER" id="PTHR43550:SF3">
    <property type="entry name" value="3-KETODIHYDROSPHINGOSINE REDUCTASE"/>
    <property type="match status" value="1"/>
</dbReference>
<dbReference type="InterPro" id="IPR036291">
    <property type="entry name" value="NAD(P)-bd_dom_sf"/>
</dbReference>
<proteinExistence type="predicted"/>
<organism evidence="1 2">
    <name type="scientific">Heracleum sosnowskyi</name>
    <dbReference type="NCBI Taxonomy" id="360622"/>
    <lineage>
        <taxon>Eukaryota</taxon>
        <taxon>Viridiplantae</taxon>
        <taxon>Streptophyta</taxon>
        <taxon>Embryophyta</taxon>
        <taxon>Tracheophyta</taxon>
        <taxon>Spermatophyta</taxon>
        <taxon>Magnoliopsida</taxon>
        <taxon>eudicotyledons</taxon>
        <taxon>Gunneridae</taxon>
        <taxon>Pentapetalae</taxon>
        <taxon>asterids</taxon>
        <taxon>campanulids</taxon>
        <taxon>Apiales</taxon>
        <taxon>Apiaceae</taxon>
        <taxon>Apioideae</taxon>
        <taxon>apioid superclade</taxon>
        <taxon>Tordylieae</taxon>
        <taxon>Tordyliinae</taxon>
        <taxon>Heracleum</taxon>
    </lineage>
</organism>
<dbReference type="PANTHER" id="PTHR43550">
    <property type="entry name" value="3-KETODIHYDROSPHINGOSINE REDUCTASE"/>
    <property type="match status" value="1"/>
</dbReference>